<evidence type="ECO:0000313" key="7">
    <source>
        <dbReference type="Proteomes" id="UP000808337"/>
    </source>
</evidence>
<comment type="caution">
    <text evidence="6">The sequence shown here is derived from an EMBL/GenBank/DDBJ whole genome shotgun (WGS) entry which is preliminary data.</text>
</comment>
<dbReference type="PANTHER" id="PTHR43133:SF8">
    <property type="entry name" value="RNA POLYMERASE SIGMA FACTOR HI_1459-RELATED"/>
    <property type="match status" value="1"/>
</dbReference>
<keyword evidence="1" id="KW-0805">Transcription regulation</keyword>
<dbReference type="InterPro" id="IPR013325">
    <property type="entry name" value="RNA_pol_sigma_r2"/>
</dbReference>
<dbReference type="InterPro" id="IPR039425">
    <property type="entry name" value="RNA_pol_sigma-70-like"/>
</dbReference>
<dbReference type="Gene3D" id="1.10.1740.10">
    <property type="match status" value="1"/>
</dbReference>
<keyword evidence="4" id="KW-0804">Transcription</keyword>
<keyword evidence="3" id="KW-0238">DNA-binding</keyword>
<evidence type="ECO:0000256" key="2">
    <source>
        <dbReference type="ARBA" id="ARBA00023082"/>
    </source>
</evidence>
<dbReference type="GO" id="GO:0016987">
    <property type="term" value="F:sigma factor activity"/>
    <property type="evidence" value="ECO:0007669"/>
    <property type="project" value="UniProtKB-KW"/>
</dbReference>
<organism evidence="6 7">
    <name type="scientific">Candidatus Opimibacter skivensis</name>
    <dbReference type="NCBI Taxonomy" id="2982028"/>
    <lineage>
        <taxon>Bacteria</taxon>
        <taxon>Pseudomonadati</taxon>
        <taxon>Bacteroidota</taxon>
        <taxon>Saprospiria</taxon>
        <taxon>Saprospirales</taxon>
        <taxon>Saprospiraceae</taxon>
        <taxon>Candidatus Opimibacter</taxon>
    </lineage>
</organism>
<accession>A0A9D7SXG4</accession>
<evidence type="ECO:0000256" key="1">
    <source>
        <dbReference type="ARBA" id="ARBA00023015"/>
    </source>
</evidence>
<evidence type="ECO:0000256" key="4">
    <source>
        <dbReference type="ARBA" id="ARBA00023163"/>
    </source>
</evidence>
<dbReference type="GO" id="GO:0006352">
    <property type="term" value="P:DNA-templated transcription initiation"/>
    <property type="evidence" value="ECO:0007669"/>
    <property type="project" value="InterPro"/>
</dbReference>
<evidence type="ECO:0000256" key="3">
    <source>
        <dbReference type="ARBA" id="ARBA00023125"/>
    </source>
</evidence>
<sequence length="150" mass="17651">MKIEERLIRQCIEGDKKSQILLYDQCYSYMMSICIRYCRDRQEAGARLNLAFLKVLLHLKDFDHTGSFKAWVSKITLRSIIDEFRSQQKHYQVHIYQGQIVQEPLWSNGDSGHWSGEIDIDRVMGMIQQLSPMDRQVFNLLLSTGIHTKK</sequence>
<dbReference type="EMBL" id="JADKGY010000029">
    <property type="protein sequence ID" value="MBK9984016.1"/>
    <property type="molecule type" value="Genomic_DNA"/>
</dbReference>
<dbReference type="PANTHER" id="PTHR43133">
    <property type="entry name" value="RNA POLYMERASE ECF-TYPE SIGMA FACTO"/>
    <property type="match status" value="1"/>
</dbReference>
<feature type="domain" description="RNA polymerase sigma-70 region 2" evidence="5">
    <location>
        <begin position="22"/>
        <end position="89"/>
    </location>
</feature>
<evidence type="ECO:0000259" key="5">
    <source>
        <dbReference type="Pfam" id="PF04542"/>
    </source>
</evidence>
<gene>
    <name evidence="6" type="ORF">IPP15_16880</name>
</gene>
<evidence type="ECO:0000313" key="6">
    <source>
        <dbReference type="EMBL" id="MBK9984016.1"/>
    </source>
</evidence>
<proteinExistence type="predicted"/>
<reference evidence="6 7" key="1">
    <citation type="submission" date="2020-10" db="EMBL/GenBank/DDBJ databases">
        <title>Connecting structure to function with the recovery of over 1000 high-quality activated sludge metagenome-assembled genomes encoding full-length rRNA genes using long-read sequencing.</title>
        <authorList>
            <person name="Singleton C.M."/>
            <person name="Petriglieri F."/>
            <person name="Kristensen J.M."/>
            <person name="Kirkegaard R.H."/>
            <person name="Michaelsen T.Y."/>
            <person name="Andersen M.H."/>
            <person name="Karst S.M."/>
            <person name="Dueholm M.S."/>
            <person name="Nielsen P.H."/>
            <person name="Albertsen M."/>
        </authorList>
    </citation>
    <scope>NUCLEOTIDE SEQUENCE [LARGE SCALE GENOMIC DNA]</scope>
    <source>
        <strain evidence="6">Ribe_18-Q3-R11-54_MAXAC.273</strain>
    </source>
</reference>
<protein>
    <submittedName>
        <fullName evidence="6">RNA polymerase sigma factor</fullName>
    </submittedName>
</protein>
<keyword evidence="2" id="KW-0731">Sigma factor</keyword>
<dbReference type="InterPro" id="IPR007627">
    <property type="entry name" value="RNA_pol_sigma70_r2"/>
</dbReference>
<dbReference type="GO" id="GO:0003677">
    <property type="term" value="F:DNA binding"/>
    <property type="evidence" value="ECO:0007669"/>
    <property type="project" value="UniProtKB-KW"/>
</dbReference>
<dbReference type="SUPFAM" id="SSF88946">
    <property type="entry name" value="Sigma2 domain of RNA polymerase sigma factors"/>
    <property type="match status" value="1"/>
</dbReference>
<dbReference type="Pfam" id="PF04542">
    <property type="entry name" value="Sigma70_r2"/>
    <property type="match status" value="1"/>
</dbReference>
<dbReference type="AlphaFoldDB" id="A0A9D7SXG4"/>
<dbReference type="Proteomes" id="UP000808337">
    <property type="component" value="Unassembled WGS sequence"/>
</dbReference>
<name>A0A9D7SXG4_9BACT</name>